<dbReference type="InterPro" id="IPR036458">
    <property type="entry name" value="Na:dicarbo_symporter_sf"/>
</dbReference>
<dbReference type="Proteomes" id="UP000625711">
    <property type="component" value="Unassembled WGS sequence"/>
</dbReference>
<evidence type="ECO:0000313" key="10">
    <source>
        <dbReference type="EMBL" id="KAF7280959.1"/>
    </source>
</evidence>
<evidence type="ECO:0000313" key="11">
    <source>
        <dbReference type="Proteomes" id="UP000625711"/>
    </source>
</evidence>
<organism evidence="10 11">
    <name type="scientific">Rhynchophorus ferrugineus</name>
    <name type="common">Red palm weevil</name>
    <name type="synonym">Curculio ferrugineus</name>
    <dbReference type="NCBI Taxonomy" id="354439"/>
    <lineage>
        <taxon>Eukaryota</taxon>
        <taxon>Metazoa</taxon>
        <taxon>Ecdysozoa</taxon>
        <taxon>Arthropoda</taxon>
        <taxon>Hexapoda</taxon>
        <taxon>Insecta</taxon>
        <taxon>Pterygota</taxon>
        <taxon>Neoptera</taxon>
        <taxon>Endopterygota</taxon>
        <taxon>Coleoptera</taxon>
        <taxon>Polyphaga</taxon>
        <taxon>Cucujiformia</taxon>
        <taxon>Curculionidae</taxon>
        <taxon>Dryophthorinae</taxon>
        <taxon>Rhynchophorus</taxon>
    </lineage>
</organism>
<dbReference type="OrthoDB" id="5877963at2759"/>
<dbReference type="InterPro" id="IPR050746">
    <property type="entry name" value="DAACS"/>
</dbReference>
<keyword evidence="3 9" id="KW-0813">Transport</keyword>
<dbReference type="PROSITE" id="PS00714">
    <property type="entry name" value="NA_DICARBOXYL_SYMP_2"/>
    <property type="match status" value="1"/>
</dbReference>
<comment type="caution">
    <text evidence="10">The sequence shown here is derived from an EMBL/GenBank/DDBJ whole genome shotgun (WGS) entry which is preliminary data.</text>
</comment>
<evidence type="ECO:0000256" key="4">
    <source>
        <dbReference type="ARBA" id="ARBA00022692"/>
    </source>
</evidence>
<accession>A0A834IHN1</accession>
<dbReference type="GO" id="GO:0015175">
    <property type="term" value="F:neutral L-amino acid transmembrane transporter activity"/>
    <property type="evidence" value="ECO:0007669"/>
    <property type="project" value="TreeGrafter"/>
</dbReference>
<protein>
    <recommendedName>
        <fullName evidence="9">Amino acid transporter</fullName>
    </recommendedName>
</protein>
<evidence type="ECO:0000256" key="9">
    <source>
        <dbReference type="RuleBase" id="RU361216"/>
    </source>
</evidence>
<proteinExistence type="inferred from homology"/>
<keyword evidence="11" id="KW-1185">Reference proteome</keyword>
<evidence type="ECO:0000256" key="7">
    <source>
        <dbReference type="ARBA" id="ARBA00023136"/>
    </source>
</evidence>
<dbReference type="PRINTS" id="PR00173">
    <property type="entry name" value="EDTRNSPORT"/>
</dbReference>
<feature type="transmembrane region" description="Helical" evidence="9">
    <location>
        <begin position="367"/>
        <end position="386"/>
    </location>
</feature>
<keyword evidence="8" id="KW-0325">Glycoprotein</keyword>
<evidence type="ECO:0000256" key="3">
    <source>
        <dbReference type="ARBA" id="ARBA00022448"/>
    </source>
</evidence>
<dbReference type="Gene3D" id="1.10.3860.10">
    <property type="entry name" value="Sodium:dicarboxylate symporter"/>
    <property type="match status" value="1"/>
</dbReference>
<keyword evidence="4 9" id="KW-0812">Transmembrane</keyword>
<evidence type="ECO:0000256" key="6">
    <source>
        <dbReference type="ARBA" id="ARBA00022989"/>
    </source>
</evidence>
<dbReference type="EMBL" id="JAACXV010000267">
    <property type="protein sequence ID" value="KAF7280959.1"/>
    <property type="molecule type" value="Genomic_DNA"/>
</dbReference>
<dbReference type="GO" id="GO:0015501">
    <property type="term" value="F:glutamate:sodium symporter activity"/>
    <property type="evidence" value="ECO:0007669"/>
    <property type="project" value="TreeGrafter"/>
</dbReference>
<feature type="transmembrane region" description="Helical" evidence="9">
    <location>
        <begin position="439"/>
        <end position="465"/>
    </location>
</feature>
<evidence type="ECO:0000256" key="2">
    <source>
        <dbReference type="ARBA" id="ARBA00006148"/>
    </source>
</evidence>
<dbReference type="PANTHER" id="PTHR11958">
    <property type="entry name" value="SODIUM/DICARBOXYLATE SYMPORTER-RELATED"/>
    <property type="match status" value="1"/>
</dbReference>
<dbReference type="AlphaFoldDB" id="A0A834IHN1"/>
<keyword evidence="6 9" id="KW-1133">Transmembrane helix</keyword>
<feature type="transmembrane region" description="Helical" evidence="9">
    <location>
        <begin position="202"/>
        <end position="223"/>
    </location>
</feature>
<dbReference type="SUPFAM" id="SSF118215">
    <property type="entry name" value="Proton glutamate symport protein"/>
    <property type="match status" value="1"/>
</dbReference>
<comment type="similarity">
    <text evidence="2 9">Belongs to the dicarboxylate/amino acid:cation symporter (DAACS) (TC 2.A.23) family.</text>
</comment>
<evidence type="ECO:0000256" key="8">
    <source>
        <dbReference type="ARBA" id="ARBA00023180"/>
    </source>
</evidence>
<dbReference type="PANTHER" id="PTHR11958:SF63">
    <property type="entry name" value="AMINO ACID TRANSPORTER"/>
    <property type="match status" value="1"/>
</dbReference>
<dbReference type="InterPro" id="IPR001991">
    <property type="entry name" value="Na-dicarboxylate_symporter"/>
</dbReference>
<feature type="transmembrane region" description="Helical" evidence="9">
    <location>
        <begin position="166"/>
        <end position="187"/>
    </location>
</feature>
<reference evidence="10" key="1">
    <citation type="submission" date="2020-08" db="EMBL/GenBank/DDBJ databases">
        <title>Genome sequencing and assembly of the red palm weevil Rhynchophorus ferrugineus.</title>
        <authorList>
            <person name="Dias G.B."/>
            <person name="Bergman C.M."/>
            <person name="Manee M."/>
        </authorList>
    </citation>
    <scope>NUCLEOTIDE SEQUENCE</scope>
    <source>
        <strain evidence="10">AA-2017</strain>
        <tissue evidence="10">Whole larva</tissue>
    </source>
</reference>
<feature type="transmembrane region" description="Helical" evidence="9">
    <location>
        <begin position="477"/>
        <end position="498"/>
    </location>
</feature>
<dbReference type="Pfam" id="PF00375">
    <property type="entry name" value="SDF"/>
    <property type="match status" value="1"/>
</dbReference>
<keyword evidence="7 9" id="KW-0472">Membrane</keyword>
<dbReference type="GO" id="GO:0005313">
    <property type="term" value="F:L-glutamate transmembrane transporter activity"/>
    <property type="evidence" value="ECO:0007669"/>
    <property type="project" value="TreeGrafter"/>
</dbReference>
<evidence type="ECO:0000256" key="5">
    <source>
        <dbReference type="ARBA" id="ARBA00022847"/>
    </source>
</evidence>
<keyword evidence="5 9" id="KW-0769">Symport</keyword>
<comment type="subcellular location">
    <subcellularLocation>
        <location evidence="1 9">Membrane</location>
        <topology evidence="1 9">Multi-pass membrane protein</topology>
    </subcellularLocation>
</comment>
<gene>
    <name evidence="10" type="ORF">GWI33_005292</name>
</gene>
<dbReference type="InterPro" id="IPR018107">
    <property type="entry name" value="Na-dicarboxylate_symporter_CS"/>
</dbReference>
<dbReference type="GO" id="GO:0005886">
    <property type="term" value="C:plasma membrane"/>
    <property type="evidence" value="ECO:0007669"/>
    <property type="project" value="TreeGrafter"/>
</dbReference>
<name>A0A834IHN1_RHYFE</name>
<sequence>MKCTALTTIVATPSVGGGFALPAGASPLAGYQNGKKISCERPLPPNGSVYWVACLRFKNAGLVYGGGVQRLRHLLNGRQRTVTINRDRPRFACCFMDRTTCLIDIEYTMAIESNRIRGCISRNLLTILTVVGVLGGTAVGLLIRAMSTSPWTSREVMYLAFPGEMFLRMLKALIIPLLMSSVISAIGSLDLGLSKKIAIRSILYYATTTICAVILGILLVIAIRPGEGAVPWKPLNEEDSSRVLTRHVLTQDTLLDLARNVFPPNLVQACIGQSQTNIQEPSVPTLYKRGNAEILKAIVAESSIDSEVKHELFEALSSTGRRSLNSSILSELLKINYNSTHYGNIELDEIYPATEWKFEEKYESTTNVLGLVTFSIVFGIAMGQLGEQGQILLSFFTALSEAMMIITSWVIWASPLGVFFLVAAKVLEISSFADLVGRLGLYFMTVLLGLFIHGFVTLSVIYFVALRKLPFKVIGQLSQVLVTAFGTASSSATMPITIQTMDKMGLDPRVTRFVIPIGATINMDGTALYEAVAAIFIAQLNSIPLGFGKTVAVCLTATAASIGAAGIPQAGLVTMVMVLDTVGLPADAVINIVAVDWLLDRFRTTINVMCDCLGARLVDLLSIGELSTVPTTVTAQDRLNAEDHELAEITKADQHI</sequence>
<feature type="transmembrane region" description="Helical" evidence="9">
    <location>
        <begin position="124"/>
        <end position="145"/>
    </location>
</feature>
<evidence type="ECO:0000256" key="1">
    <source>
        <dbReference type="ARBA" id="ARBA00004141"/>
    </source>
</evidence>